<dbReference type="PROSITE" id="PS50011">
    <property type="entry name" value="PROTEIN_KINASE_DOM"/>
    <property type="match status" value="1"/>
</dbReference>
<evidence type="ECO:0000313" key="11">
    <source>
        <dbReference type="Proteomes" id="UP000664277"/>
    </source>
</evidence>
<dbReference type="SUPFAM" id="SSF46894">
    <property type="entry name" value="C-terminal effector domain of the bipartite response regulators"/>
    <property type="match status" value="1"/>
</dbReference>
<name>A0A8J7TLV8_9BACT</name>
<dbReference type="InterPro" id="IPR008271">
    <property type="entry name" value="Ser/Thr_kinase_AS"/>
</dbReference>
<gene>
    <name evidence="10" type="ORF">J0M35_11815</name>
</gene>
<keyword evidence="2 10" id="KW-0723">Serine/threonine-protein kinase</keyword>
<organism evidence="10 11">
    <name type="scientific">Candidatus Obscuribacter phosphatis</name>
    <dbReference type="NCBI Taxonomy" id="1906157"/>
    <lineage>
        <taxon>Bacteria</taxon>
        <taxon>Bacillati</taxon>
        <taxon>Candidatus Melainabacteria</taxon>
        <taxon>Candidatus Obscuribacterales</taxon>
        <taxon>Candidatus Obscuribacteraceae</taxon>
        <taxon>Candidatus Obscuribacter</taxon>
    </lineage>
</organism>
<dbReference type="InterPro" id="IPR011009">
    <property type="entry name" value="Kinase-like_dom_sf"/>
</dbReference>
<evidence type="ECO:0000256" key="1">
    <source>
        <dbReference type="ARBA" id="ARBA00012513"/>
    </source>
</evidence>
<feature type="domain" description="Protein kinase" evidence="9">
    <location>
        <begin position="115"/>
        <end position="382"/>
    </location>
</feature>
<dbReference type="EMBL" id="JAFLCK010000015">
    <property type="protein sequence ID" value="MBN8661044.1"/>
    <property type="molecule type" value="Genomic_DNA"/>
</dbReference>
<dbReference type="PROSITE" id="PS00107">
    <property type="entry name" value="PROTEIN_KINASE_ATP"/>
    <property type="match status" value="1"/>
</dbReference>
<evidence type="ECO:0000256" key="8">
    <source>
        <dbReference type="SAM" id="MobiDB-lite"/>
    </source>
</evidence>
<evidence type="ECO:0000256" key="2">
    <source>
        <dbReference type="ARBA" id="ARBA00022527"/>
    </source>
</evidence>
<dbReference type="SMART" id="SM00220">
    <property type="entry name" value="S_TKc"/>
    <property type="match status" value="1"/>
</dbReference>
<dbReference type="PROSITE" id="PS00108">
    <property type="entry name" value="PROTEIN_KINASE_ST"/>
    <property type="match status" value="1"/>
</dbReference>
<comment type="caution">
    <text evidence="10">The sequence shown here is derived from an EMBL/GenBank/DDBJ whole genome shotgun (WGS) entry which is preliminary data.</text>
</comment>
<dbReference type="EC" id="2.7.11.1" evidence="1"/>
<proteinExistence type="predicted"/>
<dbReference type="Gene3D" id="1.10.10.10">
    <property type="entry name" value="Winged helix-like DNA-binding domain superfamily/Winged helix DNA-binding domain"/>
    <property type="match status" value="1"/>
</dbReference>
<dbReference type="Gene3D" id="3.30.200.20">
    <property type="entry name" value="Phosphorylase Kinase, domain 1"/>
    <property type="match status" value="1"/>
</dbReference>
<dbReference type="SUPFAM" id="SSF56112">
    <property type="entry name" value="Protein kinase-like (PK-like)"/>
    <property type="match status" value="1"/>
</dbReference>
<dbReference type="CDD" id="cd14014">
    <property type="entry name" value="STKc_PknB_like"/>
    <property type="match status" value="1"/>
</dbReference>
<dbReference type="InterPro" id="IPR000719">
    <property type="entry name" value="Prot_kinase_dom"/>
</dbReference>
<keyword evidence="5 10" id="KW-0418">Kinase</keyword>
<evidence type="ECO:0000259" key="9">
    <source>
        <dbReference type="PROSITE" id="PS50011"/>
    </source>
</evidence>
<dbReference type="GO" id="GO:0005524">
    <property type="term" value="F:ATP binding"/>
    <property type="evidence" value="ECO:0007669"/>
    <property type="project" value="UniProtKB-UniRule"/>
</dbReference>
<accession>A0A8J7TLV8</accession>
<feature type="compositionally biased region" description="Polar residues" evidence="8">
    <location>
        <begin position="272"/>
        <end position="283"/>
    </location>
</feature>
<dbReference type="InterPro" id="IPR016032">
    <property type="entry name" value="Sig_transdc_resp-reg_C-effctor"/>
</dbReference>
<protein>
    <recommendedName>
        <fullName evidence="1">non-specific serine/threonine protein kinase</fullName>
        <ecNumber evidence="1">2.7.11.1</ecNumber>
    </recommendedName>
</protein>
<evidence type="ECO:0000313" key="10">
    <source>
        <dbReference type="EMBL" id="MBN8661044.1"/>
    </source>
</evidence>
<evidence type="ECO:0000256" key="6">
    <source>
        <dbReference type="ARBA" id="ARBA00022840"/>
    </source>
</evidence>
<dbReference type="PANTHER" id="PTHR43289:SF6">
    <property type="entry name" value="SERINE_THREONINE-PROTEIN KINASE NEKL-3"/>
    <property type="match status" value="1"/>
</dbReference>
<dbReference type="GO" id="GO:0004674">
    <property type="term" value="F:protein serine/threonine kinase activity"/>
    <property type="evidence" value="ECO:0007669"/>
    <property type="project" value="UniProtKB-KW"/>
</dbReference>
<dbReference type="AlphaFoldDB" id="A0A8J7TLV8"/>
<evidence type="ECO:0000256" key="5">
    <source>
        <dbReference type="ARBA" id="ARBA00022777"/>
    </source>
</evidence>
<evidence type="ECO:0000256" key="3">
    <source>
        <dbReference type="ARBA" id="ARBA00022679"/>
    </source>
</evidence>
<keyword evidence="6 7" id="KW-0067">ATP-binding</keyword>
<dbReference type="Pfam" id="PF00069">
    <property type="entry name" value="Pkinase"/>
    <property type="match status" value="1"/>
</dbReference>
<sequence length="411" mass="46192">MHYSNHLGDISFDAESLRAERGQLSCELSLDELHVLETACKYPNWQATSLELAQAVSTDEHPVDELRLSQIILSLRQKLDPMAEIVFPHLFSSTETATFSRQKDPYIGRLLNERYVLTRYIGGGSSSIVYQGLRREDDYPVAVKMLIIHSRTNAETKARFDREARLNSELIHPNIVRVLDFGIDRSNQPFLVMELLDGASLLEIVNKHGAPSTKELLGFLMQVLEGLSYAHARGIVHRDIKPSNMMLTGSDDAGFIVKIVDFGLARMAENEPQNTEVTQSGQVVGSPPYMSPEQCRGETVDHRSDLYSFGCSLYELLQGCLPFSADEPVGVMLKHLKEPVPKLEVKGLEGEALNRLNKVVAGCLAKDREKRYQSALDAHKDLRAAFEVLDKGQQWEPKNKVLSWLAARFRQ</sequence>
<feature type="region of interest" description="Disordered" evidence="8">
    <location>
        <begin position="272"/>
        <end position="292"/>
    </location>
</feature>
<dbReference type="GO" id="GO:0003677">
    <property type="term" value="F:DNA binding"/>
    <property type="evidence" value="ECO:0007669"/>
    <property type="project" value="InterPro"/>
</dbReference>
<keyword evidence="3" id="KW-0808">Transferase</keyword>
<evidence type="ECO:0000256" key="7">
    <source>
        <dbReference type="PROSITE-ProRule" id="PRU10141"/>
    </source>
</evidence>
<dbReference type="Proteomes" id="UP000664277">
    <property type="component" value="Unassembled WGS sequence"/>
</dbReference>
<dbReference type="InterPro" id="IPR017441">
    <property type="entry name" value="Protein_kinase_ATP_BS"/>
</dbReference>
<feature type="binding site" evidence="7">
    <location>
        <position position="144"/>
    </location>
    <ligand>
        <name>ATP</name>
        <dbReference type="ChEBI" id="CHEBI:30616"/>
    </ligand>
</feature>
<dbReference type="FunFam" id="1.10.510.10:FF:000021">
    <property type="entry name" value="Serine/threonine protein kinase"/>
    <property type="match status" value="1"/>
</dbReference>
<evidence type="ECO:0000256" key="4">
    <source>
        <dbReference type="ARBA" id="ARBA00022741"/>
    </source>
</evidence>
<dbReference type="InterPro" id="IPR036388">
    <property type="entry name" value="WH-like_DNA-bd_sf"/>
</dbReference>
<dbReference type="Gene3D" id="1.10.510.10">
    <property type="entry name" value="Transferase(Phosphotransferase) domain 1"/>
    <property type="match status" value="1"/>
</dbReference>
<dbReference type="PANTHER" id="PTHR43289">
    <property type="entry name" value="MITOGEN-ACTIVATED PROTEIN KINASE KINASE KINASE 20-RELATED"/>
    <property type="match status" value="1"/>
</dbReference>
<dbReference type="GO" id="GO:0006355">
    <property type="term" value="P:regulation of DNA-templated transcription"/>
    <property type="evidence" value="ECO:0007669"/>
    <property type="project" value="InterPro"/>
</dbReference>
<keyword evidence="4 7" id="KW-0547">Nucleotide-binding</keyword>
<reference evidence="10" key="1">
    <citation type="submission" date="2021-02" db="EMBL/GenBank/DDBJ databases">
        <title>Genome-Resolved Metagenomics of a Microbial Community Performing Photosynthetic Biological Nutrient Removal.</title>
        <authorList>
            <person name="Mcdaniel E.A."/>
        </authorList>
    </citation>
    <scope>NUCLEOTIDE SEQUENCE</scope>
    <source>
        <strain evidence="10">UWPOB_OBS1</strain>
    </source>
</reference>